<comment type="function">
    <text evidence="1">Fluoride channel required for the rapid expulsion of cytoplasmic fluoride.</text>
</comment>
<feature type="transmembrane region" description="Helical" evidence="9">
    <location>
        <begin position="189"/>
        <end position="210"/>
    </location>
</feature>
<reference evidence="10 11" key="1">
    <citation type="journal article" date="2011" name="Science">
        <title>Comparative functional genomics of the fission yeasts.</title>
        <authorList>
            <person name="Rhind N."/>
            <person name="Chen Z."/>
            <person name="Yassour M."/>
            <person name="Thompson D.A."/>
            <person name="Haas B.J."/>
            <person name="Habib N."/>
            <person name="Wapinski I."/>
            <person name="Roy S."/>
            <person name="Lin M.F."/>
            <person name="Heiman D.I."/>
            <person name="Young S.K."/>
            <person name="Furuya K."/>
            <person name="Guo Y."/>
            <person name="Pidoux A."/>
            <person name="Chen H.M."/>
            <person name="Robbertse B."/>
            <person name="Goldberg J.M."/>
            <person name="Aoki K."/>
            <person name="Bayne E.H."/>
            <person name="Berlin A.M."/>
            <person name="Desjardins C.A."/>
            <person name="Dobbs E."/>
            <person name="Dukaj L."/>
            <person name="Fan L."/>
            <person name="FitzGerald M.G."/>
            <person name="French C."/>
            <person name="Gujja S."/>
            <person name="Hansen K."/>
            <person name="Keifenheim D."/>
            <person name="Levin J.Z."/>
            <person name="Mosher R.A."/>
            <person name="Mueller C.A."/>
            <person name="Pfiffner J."/>
            <person name="Priest M."/>
            <person name="Russ C."/>
            <person name="Smialowska A."/>
            <person name="Swoboda P."/>
            <person name="Sykes S.M."/>
            <person name="Vaughn M."/>
            <person name="Vengrova S."/>
            <person name="Yoder R."/>
            <person name="Zeng Q."/>
            <person name="Allshire R."/>
            <person name="Baulcombe D."/>
            <person name="Birren B.W."/>
            <person name="Brown W."/>
            <person name="Ekwall K."/>
            <person name="Kellis M."/>
            <person name="Leatherwood J."/>
            <person name="Levin H."/>
            <person name="Margalit H."/>
            <person name="Martienssen R."/>
            <person name="Nieduszynski C.A."/>
            <person name="Spatafora J.W."/>
            <person name="Friedman N."/>
            <person name="Dalgaard J.Z."/>
            <person name="Baumann P."/>
            <person name="Niki H."/>
            <person name="Regev A."/>
            <person name="Nusbaum C."/>
        </authorList>
    </citation>
    <scope>NUCLEOTIDE SEQUENCE [LARGE SCALE GENOMIC DNA]</scope>
    <source>
        <strain evidence="11">yFS275 / FY16936</strain>
    </source>
</reference>
<dbReference type="PANTHER" id="PTHR28259">
    <property type="entry name" value="FLUORIDE EXPORT PROTEIN 1-RELATED"/>
    <property type="match status" value="1"/>
</dbReference>
<dbReference type="GO" id="GO:1903424">
    <property type="term" value="P:fluoride transmembrane transport"/>
    <property type="evidence" value="ECO:0000318"/>
    <property type="project" value="GO_Central"/>
</dbReference>
<keyword evidence="3" id="KW-1003">Cell membrane</keyword>
<dbReference type="Proteomes" id="UP000001744">
    <property type="component" value="Unassembled WGS sequence"/>
</dbReference>
<feature type="transmembrane region" description="Helical" evidence="9">
    <location>
        <begin position="157"/>
        <end position="177"/>
    </location>
</feature>
<accession>B6JZD9</accession>
<keyword evidence="4 9" id="KW-0812">Transmembrane</keyword>
<comment type="similarity">
    <text evidence="7">Belongs to the fluoride channel Fluc/FEX (TC 1.A.43) family.</text>
</comment>
<dbReference type="HOGENOM" id="CLU_030507_1_0_1"/>
<feature type="transmembrane region" description="Helical" evidence="9">
    <location>
        <begin position="35"/>
        <end position="53"/>
    </location>
</feature>
<evidence type="ECO:0000256" key="6">
    <source>
        <dbReference type="ARBA" id="ARBA00023136"/>
    </source>
</evidence>
<feature type="transmembrane region" description="Helical" evidence="9">
    <location>
        <begin position="109"/>
        <end position="130"/>
    </location>
</feature>
<keyword evidence="5 9" id="KW-1133">Transmembrane helix</keyword>
<feature type="transmembrane region" description="Helical" evidence="9">
    <location>
        <begin position="216"/>
        <end position="238"/>
    </location>
</feature>
<feature type="transmembrane region" description="Helical" evidence="9">
    <location>
        <begin position="68"/>
        <end position="88"/>
    </location>
</feature>
<feature type="transmembrane region" description="Helical" evidence="9">
    <location>
        <begin position="6"/>
        <end position="23"/>
    </location>
</feature>
<comment type="subcellular location">
    <subcellularLocation>
        <location evidence="2">Cell membrane</location>
        <topology evidence="2">Multi-pass membrane protein</topology>
    </subcellularLocation>
</comment>
<dbReference type="eggNOG" id="ENOG502QT5F">
    <property type="taxonomic scope" value="Eukaryota"/>
</dbReference>
<dbReference type="GeneID" id="7049963"/>
<evidence type="ECO:0000256" key="4">
    <source>
        <dbReference type="ARBA" id="ARBA00022692"/>
    </source>
</evidence>
<dbReference type="EMBL" id="KE651168">
    <property type="protein sequence ID" value="EEB06907.1"/>
    <property type="molecule type" value="Genomic_DNA"/>
</dbReference>
<dbReference type="InterPro" id="IPR003691">
    <property type="entry name" value="FluC"/>
</dbReference>
<keyword evidence="6 9" id="KW-0472">Membrane</keyword>
<evidence type="ECO:0000256" key="8">
    <source>
        <dbReference type="ARBA" id="ARBA00035585"/>
    </source>
</evidence>
<dbReference type="VEuPathDB" id="FungiDB:SJAG_01973"/>
<evidence type="ECO:0000256" key="7">
    <source>
        <dbReference type="ARBA" id="ARBA00035120"/>
    </source>
</evidence>
<dbReference type="PANTHER" id="PTHR28259:SF1">
    <property type="entry name" value="FLUORIDE EXPORT PROTEIN 1-RELATED"/>
    <property type="match status" value="1"/>
</dbReference>
<protein>
    <recommendedName>
        <fullName evidence="12">CRCB domain-containing protein</fullName>
    </recommendedName>
</protein>
<dbReference type="OMA" id="ADGYCGC"/>
<dbReference type="RefSeq" id="XP_002173200.1">
    <property type="nucleotide sequence ID" value="XM_002173164.2"/>
</dbReference>
<gene>
    <name evidence="10" type="ORF">SJAG_01973</name>
</gene>
<dbReference type="AlphaFoldDB" id="B6JZD9"/>
<comment type="catalytic activity">
    <reaction evidence="8">
        <text>fluoride(in) = fluoride(out)</text>
        <dbReference type="Rhea" id="RHEA:76159"/>
        <dbReference type="ChEBI" id="CHEBI:17051"/>
    </reaction>
    <physiologicalReaction direction="left-to-right" evidence="8">
        <dbReference type="Rhea" id="RHEA:76160"/>
    </physiologicalReaction>
</comment>
<organism evidence="10 11">
    <name type="scientific">Schizosaccharomyces japonicus (strain yFS275 / FY16936)</name>
    <name type="common">Fission yeast</name>
    <dbReference type="NCBI Taxonomy" id="402676"/>
    <lineage>
        <taxon>Eukaryota</taxon>
        <taxon>Fungi</taxon>
        <taxon>Dikarya</taxon>
        <taxon>Ascomycota</taxon>
        <taxon>Taphrinomycotina</taxon>
        <taxon>Schizosaccharomycetes</taxon>
        <taxon>Schizosaccharomycetales</taxon>
        <taxon>Schizosaccharomycetaceae</taxon>
        <taxon>Schizosaccharomyces</taxon>
    </lineage>
</organism>
<dbReference type="Pfam" id="PF02537">
    <property type="entry name" value="CRCB"/>
    <property type="match status" value="2"/>
</dbReference>
<dbReference type="GO" id="GO:1903425">
    <property type="term" value="F:fluoride transmembrane transporter activity"/>
    <property type="evidence" value="ECO:0000318"/>
    <property type="project" value="GO_Central"/>
</dbReference>
<evidence type="ECO:0000256" key="5">
    <source>
        <dbReference type="ARBA" id="ARBA00022989"/>
    </source>
</evidence>
<evidence type="ECO:0000256" key="9">
    <source>
        <dbReference type="SAM" id="Phobius"/>
    </source>
</evidence>
<feature type="transmembrane region" description="Helical" evidence="9">
    <location>
        <begin position="281"/>
        <end position="299"/>
    </location>
</feature>
<evidence type="ECO:0000313" key="11">
    <source>
        <dbReference type="Proteomes" id="UP000001744"/>
    </source>
</evidence>
<evidence type="ECO:0000313" key="10">
    <source>
        <dbReference type="EMBL" id="EEB06907.1"/>
    </source>
</evidence>
<evidence type="ECO:0008006" key="12">
    <source>
        <dbReference type="Google" id="ProtNLM"/>
    </source>
</evidence>
<evidence type="ECO:0000256" key="3">
    <source>
        <dbReference type="ARBA" id="ARBA00022475"/>
    </source>
</evidence>
<evidence type="ECO:0000256" key="2">
    <source>
        <dbReference type="ARBA" id="ARBA00004651"/>
    </source>
</evidence>
<keyword evidence="11" id="KW-1185">Reference proteome</keyword>
<dbReference type="JaponicusDB" id="SJAG_01973"/>
<dbReference type="OrthoDB" id="409792at2759"/>
<dbReference type="GO" id="GO:0005886">
    <property type="term" value="C:plasma membrane"/>
    <property type="evidence" value="ECO:0000318"/>
    <property type="project" value="GO_Central"/>
</dbReference>
<proteinExistence type="inferred from homology"/>
<feature type="transmembrane region" description="Helical" evidence="9">
    <location>
        <begin position="250"/>
        <end position="269"/>
    </location>
</feature>
<sequence>MDTILTLSYFVIFSMLGYLTRSGIQGLNTYPGAPFHGLVWAQVCGCAFMGFLQTENVMFPTDSTNKPLLLALTTGYCGSVTTFSSWMLEMFLGMGNIEPSYTRAKGDGFLSLVSIFSITLLMAFAALLYGKRVGSTTHLWTIKSHRLLRPFPAKTHTAVRIFLSLLAVCFYVGAALYTAFSTSYAHRKFGFGLVFSPIGALLRLYLSLWLNKSSAYLPWGTFAANILGTLILSIMFMIPRICHVSDISRSVLYGVQNGFCGALTTLSTFLNELHKLPDKKAYIYGALSVFVGYALVLIVDGSTAWGHGYTVEYL</sequence>
<dbReference type="STRING" id="402676.B6JZD9"/>
<evidence type="ECO:0000256" key="1">
    <source>
        <dbReference type="ARBA" id="ARBA00002598"/>
    </source>
</evidence>
<name>B6JZD9_SCHJY</name>